<evidence type="ECO:0000256" key="1">
    <source>
        <dbReference type="SAM" id="MobiDB-lite"/>
    </source>
</evidence>
<protein>
    <submittedName>
        <fullName evidence="3">Membrane protein</fullName>
    </submittedName>
</protein>
<feature type="region of interest" description="Disordered" evidence="1">
    <location>
        <begin position="42"/>
        <end position="134"/>
    </location>
</feature>
<keyword evidence="2" id="KW-1133">Transmembrane helix</keyword>
<proteinExistence type="predicted"/>
<comment type="caution">
    <text evidence="3">The sequence shown here is derived from an EMBL/GenBank/DDBJ whole genome shotgun (WGS) entry which is preliminary data.</text>
</comment>
<gene>
    <name evidence="3" type="ORF">GCM10020367_28880</name>
</gene>
<name>A0ABP6SBR3_9ACTN</name>
<dbReference type="EMBL" id="BAAAYL010000001">
    <property type="protein sequence ID" value="GAA3372711.1"/>
    <property type="molecule type" value="Genomic_DNA"/>
</dbReference>
<keyword evidence="2" id="KW-0812">Transmembrane</keyword>
<evidence type="ECO:0000313" key="4">
    <source>
        <dbReference type="Proteomes" id="UP001499990"/>
    </source>
</evidence>
<feature type="compositionally biased region" description="Pro residues" evidence="1">
    <location>
        <begin position="105"/>
        <end position="114"/>
    </location>
</feature>
<sequence>MGIESDQLVYDYLSRVGDLAQQRQLPSAVRMRLVATLREEIDRRRSKSGPDSPAAVRRILGRLGTPDEVVSAASEGAEYVPPAPSSGPPVERTGRIPRPRREAGEPPPPPPAASPPHLAGEDELGPSGSEPDWWRVEPVDEVAGVGGFVGGVEVPEILKPPRKEEPPAEEAAQAAARRPWWRRVRKTAPAPDPAPAPAPARANPFLLLAAVLLVAGAFLGSWLALAGGWLLAYGSRRLSRAQMKLAVLGLPGLSLAGGVVWVWGRVEGRWGAPVPEGGTADALADMWPVVVRVAAVLSALFLAWRAKR</sequence>
<evidence type="ECO:0000313" key="3">
    <source>
        <dbReference type="EMBL" id="GAA3372711.1"/>
    </source>
</evidence>
<accession>A0ABP6SBR3</accession>
<dbReference type="Proteomes" id="UP001499990">
    <property type="component" value="Unassembled WGS sequence"/>
</dbReference>
<reference evidence="4" key="1">
    <citation type="journal article" date="2019" name="Int. J. Syst. Evol. Microbiol.">
        <title>The Global Catalogue of Microorganisms (GCM) 10K type strain sequencing project: providing services to taxonomists for standard genome sequencing and annotation.</title>
        <authorList>
            <consortium name="The Broad Institute Genomics Platform"/>
            <consortium name="The Broad Institute Genome Sequencing Center for Infectious Disease"/>
            <person name="Wu L."/>
            <person name="Ma J."/>
        </authorList>
    </citation>
    <scope>NUCLEOTIDE SEQUENCE [LARGE SCALE GENOMIC DNA]</scope>
    <source>
        <strain evidence="4">JCM 9651</strain>
    </source>
</reference>
<feature type="transmembrane region" description="Helical" evidence="2">
    <location>
        <begin position="286"/>
        <end position="304"/>
    </location>
</feature>
<keyword evidence="2" id="KW-0472">Membrane</keyword>
<feature type="compositionally biased region" description="Low complexity" evidence="1">
    <location>
        <begin position="169"/>
        <end position="178"/>
    </location>
</feature>
<organism evidence="3 4">
    <name type="scientific">Streptomyces sannanensis</name>
    <dbReference type="NCBI Taxonomy" id="285536"/>
    <lineage>
        <taxon>Bacteria</taxon>
        <taxon>Bacillati</taxon>
        <taxon>Actinomycetota</taxon>
        <taxon>Actinomycetes</taxon>
        <taxon>Kitasatosporales</taxon>
        <taxon>Streptomycetaceae</taxon>
        <taxon>Streptomyces</taxon>
    </lineage>
</organism>
<feature type="transmembrane region" description="Helical" evidence="2">
    <location>
        <begin position="205"/>
        <end position="233"/>
    </location>
</feature>
<feature type="region of interest" description="Disordered" evidence="1">
    <location>
        <begin position="157"/>
        <end position="197"/>
    </location>
</feature>
<dbReference type="RefSeq" id="WP_345037369.1">
    <property type="nucleotide sequence ID" value="NZ_BAAAYL010000001.1"/>
</dbReference>
<feature type="transmembrane region" description="Helical" evidence="2">
    <location>
        <begin position="245"/>
        <end position="266"/>
    </location>
</feature>
<keyword evidence="4" id="KW-1185">Reference proteome</keyword>
<evidence type="ECO:0000256" key="2">
    <source>
        <dbReference type="SAM" id="Phobius"/>
    </source>
</evidence>